<evidence type="ECO:0000313" key="4">
    <source>
        <dbReference type="Proteomes" id="UP000013827"/>
    </source>
</evidence>
<dbReference type="InterPro" id="IPR010613">
    <property type="entry name" value="PES"/>
</dbReference>
<dbReference type="KEGG" id="ehx:EMIHUDRAFT_193981"/>
<accession>A0A0D3L0R7</accession>
<evidence type="ECO:0000256" key="1">
    <source>
        <dbReference type="ARBA" id="ARBA00004123"/>
    </source>
</evidence>
<proteinExistence type="predicted"/>
<dbReference type="EnsemblProtists" id="EOD41602">
    <property type="protein sequence ID" value="EOD41602"/>
    <property type="gene ID" value="EMIHUDRAFT_193981"/>
</dbReference>
<dbReference type="GeneID" id="17286872"/>
<dbReference type="GO" id="GO:0070545">
    <property type="term" value="C:PeBoW complex"/>
    <property type="evidence" value="ECO:0007669"/>
    <property type="project" value="TreeGrafter"/>
</dbReference>
<dbReference type="HOGENOM" id="CLU_1339667_0_0_1"/>
<organism evidence="3 4">
    <name type="scientific">Emiliania huxleyi (strain CCMP1516)</name>
    <dbReference type="NCBI Taxonomy" id="280463"/>
    <lineage>
        <taxon>Eukaryota</taxon>
        <taxon>Haptista</taxon>
        <taxon>Haptophyta</taxon>
        <taxon>Prymnesiophyceae</taxon>
        <taxon>Isochrysidales</taxon>
        <taxon>Noelaerhabdaceae</taxon>
        <taxon>Emiliania</taxon>
    </lineage>
</organism>
<reference evidence="4" key="1">
    <citation type="journal article" date="2013" name="Nature">
        <title>Pan genome of the phytoplankton Emiliania underpins its global distribution.</title>
        <authorList>
            <person name="Read B.A."/>
            <person name="Kegel J."/>
            <person name="Klute M.J."/>
            <person name="Kuo A."/>
            <person name="Lefebvre S.C."/>
            <person name="Maumus F."/>
            <person name="Mayer C."/>
            <person name="Miller J."/>
            <person name="Monier A."/>
            <person name="Salamov A."/>
            <person name="Young J."/>
            <person name="Aguilar M."/>
            <person name="Claverie J.M."/>
            <person name="Frickenhaus S."/>
            <person name="Gonzalez K."/>
            <person name="Herman E.K."/>
            <person name="Lin Y.C."/>
            <person name="Napier J."/>
            <person name="Ogata H."/>
            <person name="Sarno A.F."/>
            <person name="Shmutz J."/>
            <person name="Schroeder D."/>
            <person name="de Vargas C."/>
            <person name="Verret F."/>
            <person name="von Dassow P."/>
            <person name="Valentin K."/>
            <person name="Van de Peer Y."/>
            <person name="Wheeler G."/>
            <person name="Dacks J.B."/>
            <person name="Delwiche C.F."/>
            <person name="Dyhrman S.T."/>
            <person name="Glockner G."/>
            <person name="John U."/>
            <person name="Richards T."/>
            <person name="Worden A.Z."/>
            <person name="Zhang X."/>
            <person name="Grigoriev I.V."/>
            <person name="Allen A.E."/>
            <person name="Bidle K."/>
            <person name="Borodovsky M."/>
            <person name="Bowler C."/>
            <person name="Brownlee C."/>
            <person name="Cock J.M."/>
            <person name="Elias M."/>
            <person name="Gladyshev V.N."/>
            <person name="Groth M."/>
            <person name="Guda C."/>
            <person name="Hadaegh A."/>
            <person name="Iglesias-Rodriguez M.D."/>
            <person name="Jenkins J."/>
            <person name="Jones B.M."/>
            <person name="Lawson T."/>
            <person name="Leese F."/>
            <person name="Lindquist E."/>
            <person name="Lobanov A."/>
            <person name="Lomsadze A."/>
            <person name="Malik S.B."/>
            <person name="Marsh M.E."/>
            <person name="Mackinder L."/>
            <person name="Mock T."/>
            <person name="Mueller-Roeber B."/>
            <person name="Pagarete A."/>
            <person name="Parker M."/>
            <person name="Probert I."/>
            <person name="Quesneville H."/>
            <person name="Raines C."/>
            <person name="Rensing S.A."/>
            <person name="Riano-Pachon D.M."/>
            <person name="Richier S."/>
            <person name="Rokitta S."/>
            <person name="Shiraiwa Y."/>
            <person name="Soanes D.M."/>
            <person name="van der Giezen M."/>
            <person name="Wahlund T.M."/>
            <person name="Williams B."/>
            <person name="Wilson W."/>
            <person name="Wolfe G."/>
            <person name="Wurch L.L."/>
        </authorList>
    </citation>
    <scope>NUCLEOTIDE SEQUENCE</scope>
</reference>
<dbReference type="GO" id="GO:0000463">
    <property type="term" value="P:maturation of LSU-rRNA from tricistronic rRNA transcript (SSU-rRNA, 5.8S rRNA, LSU-rRNA)"/>
    <property type="evidence" value="ECO:0007669"/>
    <property type="project" value="TreeGrafter"/>
</dbReference>
<feature type="region of interest" description="Disordered" evidence="2">
    <location>
        <begin position="1"/>
        <end position="83"/>
    </location>
</feature>
<evidence type="ECO:0000256" key="2">
    <source>
        <dbReference type="SAM" id="MobiDB-lite"/>
    </source>
</evidence>
<dbReference type="GO" id="GO:0003723">
    <property type="term" value="F:RNA binding"/>
    <property type="evidence" value="ECO:0007669"/>
    <property type="project" value="TreeGrafter"/>
</dbReference>
<keyword evidence="4" id="KW-1185">Reference proteome</keyword>
<dbReference type="RefSeq" id="XP_005794031.1">
    <property type="nucleotide sequence ID" value="XM_005793974.1"/>
</dbReference>
<dbReference type="PaxDb" id="2903-EOD41602"/>
<comment type="subcellular location">
    <subcellularLocation>
        <location evidence="1">Nucleus</location>
    </subcellularLocation>
</comment>
<sequence length="205" mass="22567">MAKAGEAAKARAEKRSNVKQKKKFENKNSIGKTRRKVGSEARYMTRTAAVKKLQARAARPPLGAGGDDALPRPSSGAGSGIFRVSPTAGWERRAAATVTLKDFRRLCILKGIYPREPKKKHEKKEARRLDARRPVYKLDHLELAKMMMSRKKRRLYDRMQHGIQKKAVAADALRAKRASLEAAAASAKPPSGKAKGGGKSARRKA</sequence>
<protein>
    <submittedName>
        <fullName evidence="3">Uncharacterized protein</fullName>
    </submittedName>
</protein>
<feature type="compositionally biased region" description="Basic and acidic residues" evidence="2">
    <location>
        <begin position="1"/>
        <end position="16"/>
    </location>
</feature>
<feature type="compositionally biased region" description="Low complexity" evidence="2">
    <location>
        <begin position="180"/>
        <end position="193"/>
    </location>
</feature>
<dbReference type="Pfam" id="PF06732">
    <property type="entry name" value="Pescadillo_N"/>
    <property type="match status" value="1"/>
</dbReference>
<dbReference type="AlphaFoldDB" id="A0A0D3L0R7"/>
<dbReference type="Proteomes" id="UP000013827">
    <property type="component" value="Unassembled WGS sequence"/>
</dbReference>
<dbReference type="PANTHER" id="PTHR12221:SF6">
    <property type="entry name" value="PESCADILLO HOMOLOG"/>
    <property type="match status" value="1"/>
</dbReference>
<dbReference type="PANTHER" id="PTHR12221">
    <property type="entry name" value="PESCADILLO - RELATED"/>
    <property type="match status" value="1"/>
</dbReference>
<reference evidence="3" key="2">
    <citation type="submission" date="2024-10" db="UniProtKB">
        <authorList>
            <consortium name="EnsemblProtists"/>
        </authorList>
    </citation>
    <scope>IDENTIFICATION</scope>
</reference>
<dbReference type="STRING" id="2903.R1E2F6"/>
<evidence type="ECO:0000313" key="3">
    <source>
        <dbReference type="EnsemblProtists" id="EOD41602"/>
    </source>
</evidence>
<feature type="region of interest" description="Disordered" evidence="2">
    <location>
        <begin position="179"/>
        <end position="205"/>
    </location>
</feature>
<name>A0A0D3L0R7_EMIH1</name>